<evidence type="ECO:0000256" key="1">
    <source>
        <dbReference type="SAM" id="MobiDB-lite"/>
    </source>
</evidence>
<feature type="region of interest" description="Disordered" evidence="1">
    <location>
        <begin position="1"/>
        <end position="27"/>
    </location>
</feature>
<name>A0AA38XPF0_9EURO</name>
<keyword evidence="3" id="KW-1185">Reference proteome</keyword>
<dbReference type="EMBL" id="JAPDRK010000001">
    <property type="protein sequence ID" value="KAJ9617182.1"/>
    <property type="molecule type" value="Genomic_DNA"/>
</dbReference>
<dbReference type="Proteomes" id="UP001172673">
    <property type="component" value="Unassembled WGS sequence"/>
</dbReference>
<feature type="compositionally biased region" description="Basic and acidic residues" evidence="1">
    <location>
        <begin position="313"/>
        <end position="350"/>
    </location>
</feature>
<dbReference type="AlphaFoldDB" id="A0AA38XPF0"/>
<proteinExistence type="predicted"/>
<gene>
    <name evidence="2" type="ORF">H2200_000903</name>
</gene>
<evidence type="ECO:0000313" key="3">
    <source>
        <dbReference type="Proteomes" id="UP001172673"/>
    </source>
</evidence>
<organism evidence="2 3">
    <name type="scientific">Cladophialophora chaetospira</name>
    <dbReference type="NCBI Taxonomy" id="386627"/>
    <lineage>
        <taxon>Eukaryota</taxon>
        <taxon>Fungi</taxon>
        <taxon>Dikarya</taxon>
        <taxon>Ascomycota</taxon>
        <taxon>Pezizomycotina</taxon>
        <taxon>Eurotiomycetes</taxon>
        <taxon>Chaetothyriomycetidae</taxon>
        <taxon>Chaetothyriales</taxon>
        <taxon>Herpotrichiellaceae</taxon>
        <taxon>Cladophialophora</taxon>
    </lineage>
</organism>
<reference evidence="2" key="1">
    <citation type="submission" date="2022-10" db="EMBL/GenBank/DDBJ databases">
        <title>Culturing micro-colonial fungi from biological soil crusts in the Mojave desert and describing Neophaeococcomyces mojavensis, and introducing the new genera and species Taxawa tesnikishii.</title>
        <authorList>
            <person name="Kurbessoian T."/>
            <person name="Stajich J.E."/>
        </authorList>
    </citation>
    <scope>NUCLEOTIDE SEQUENCE</scope>
    <source>
        <strain evidence="2">TK_41</strain>
    </source>
</reference>
<protein>
    <submittedName>
        <fullName evidence="2">Uncharacterized protein</fullName>
    </submittedName>
</protein>
<feature type="compositionally biased region" description="Basic and acidic residues" evidence="1">
    <location>
        <begin position="297"/>
        <end position="306"/>
    </location>
</feature>
<sequence length="369" mass="41262">MASRYIPPALRAQGRGGSNANASGGYHSGNSATLAYPVSGLRGGEGNTRPLRRRSDVPNEDVYSLKQIDRYFWPEGDSKTAFVEHSKTLHDSATSPGKLAYVLLFNDANPRWESDNIIFTKSSLDLLPAELAKKAETTTPTSEPVATSSIWTDEVIDSLAASNGVAAQERDFGKAETQEAESVKMSISDLPARHDDPKSTSQQQLPPIAIFSQGARFSKLRPSFTFQGYYRITNLQFLEPNTPDLARMLQQKWTVTNQRTGRVHERQRDMQSWEKSFNLRWAVVKFEKDETADKKLGKPQIERLKDDEEDDIDAGREKKSVNDMLRELSMKDSNAKEEKNDGDNKIEKETTISAHAAQENPKQETHAGV</sequence>
<accession>A0AA38XPF0</accession>
<feature type="compositionally biased region" description="Low complexity" evidence="1">
    <location>
        <begin position="18"/>
        <end position="27"/>
    </location>
</feature>
<comment type="caution">
    <text evidence="2">The sequence shown here is derived from an EMBL/GenBank/DDBJ whole genome shotgun (WGS) entry which is preliminary data.</text>
</comment>
<feature type="region of interest" description="Disordered" evidence="1">
    <location>
        <begin position="297"/>
        <end position="369"/>
    </location>
</feature>
<evidence type="ECO:0000313" key="2">
    <source>
        <dbReference type="EMBL" id="KAJ9617182.1"/>
    </source>
</evidence>